<feature type="domain" description="dATP/dGTP diphosphohydrolase N-terminal" evidence="1">
    <location>
        <begin position="14"/>
        <end position="112"/>
    </location>
</feature>
<protein>
    <recommendedName>
        <fullName evidence="1">dATP/dGTP diphosphohydrolase N-terminal domain-containing protein</fullName>
    </recommendedName>
</protein>
<dbReference type="EMBL" id="LAZR01000252">
    <property type="protein sequence ID" value="KKN79110.1"/>
    <property type="molecule type" value="Genomic_DNA"/>
</dbReference>
<gene>
    <name evidence="2" type="ORF">LCGC14_0342980</name>
</gene>
<accession>A0A0F9TCU9</accession>
<evidence type="ECO:0000259" key="1">
    <source>
        <dbReference type="Pfam" id="PF18909"/>
    </source>
</evidence>
<name>A0A0F9TCU9_9ZZZZ</name>
<comment type="caution">
    <text evidence="2">The sequence shown here is derived from an EMBL/GenBank/DDBJ whole genome shotgun (WGS) entry which is preliminary data.</text>
</comment>
<dbReference type="InterPro" id="IPR044038">
    <property type="entry name" value="dATP/dGTP_diPOhydrolase_N"/>
</dbReference>
<sequence length="159" mass="17620">MVIERKNVTTKEVNPKDAVGARKAPMSTVPSRVMLEIGLAMLEGSAKYGRHNYRVAGVLASVYYDAAIGHIMSWWEGEDIDPDSGLPHIIKAMATLAVLRDGQHMENWVDDRPPQLPGNLNKPGLSVLAGEILDRCSARVEPFTQRILDDARSEKQETR</sequence>
<reference evidence="2" key="1">
    <citation type="journal article" date="2015" name="Nature">
        <title>Complex archaea that bridge the gap between prokaryotes and eukaryotes.</title>
        <authorList>
            <person name="Spang A."/>
            <person name="Saw J.H."/>
            <person name="Jorgensen S.L."/>
            <person name="Zaremba-Niedzwiedzka K."/>
            <person name="Martijn J."/>
            <person name="Lind A.E."/>
            <person name="van Eijk R."/>
            <person name="Schleper C."/>
            <person name="Guy L."/>
            <person name="Ettema T.J."/>
        </authorList>
    </citation>
    <scope>NUCLEOTIDE SEQUENCE</scope>
</reference>
<evidence type="ECO:0000313" key="2">
    <source>
        <dbReference type="EMBL" id="KKN79110.1"/>
    </source>
</evidence>
<organism evidence="2">
    <name type="scientific">marine sediment metagenome</name>
    <dbReference type="NCBI Taxonomy" id="412755"/>
    <lineage>
        <taxon>unclassified sequences</taxon>
        <taxon>metagenomes</taxon>
        <taxon>ecological metagenomes</taxon>
    </lineage>
</organism>
<dbReference type="Pfam" id="PF18909">
    <property type="entry name" value="dGTP_diPhyd_N"/>
    <property type="match status" value="1"/>
</dbReference>
<proteinExistence type="predicted"/>
<dbReference type="AlphaFoldDB" id="A0A0F9TCU9"/>